<dbReference type="InterPro" id="IPR036812">
    <property type="entry name" value="NAD(P)_OxRdtase_dom_sf"/>
</dbReference>
<feature type="domain" description="NADP-dependent oxidoreductase" evidence="2">
    <location>
        <begin position="15"/>
        <end position="65"/>
    </location>
</feature>
<feature type="signal peptide" evidence="1">
    <location>
        <begin position="1"/>
        <end position="33"/>
    </location>
</feature>
<dbReference type="Gene3D" id="3.20.20.100">
    <property type="entry name" value="NADP-dependent oxidoreductase domain"/>
    <property type="match status" value="1"/>
</dbReference>
<evidence type="ECO:0000313" key="3">
    <source>
        <dbReference type="EMBL" id="MFC0567209.1"/>
    </source>
</evidence>
<accession>A0ABV6P2E7</accession>
<comment type="caution">
    <text evidence="3">The sequence shown here is derived from an EMBL/GenBank/DDBJ whole genome shotgun (WGS) entry which is preliminary data.</text>
</comment>
<sequence length="76" mass="8319">MRTWQFACAQFAARATAARIALAWVLGRPAVTAAIVGATRMGHLDDAVAAAELRLSADETRRLDAPYRPREPYGYD</sequence>
<keyword evidence="1" id="KW-0732">Signal</keyword>
<dbReference type="Proteomes" id="UP001589894">
    <property type="component" value="Unassembled WGS sequence"/>
</dbReference>
<organism evidence="3 4">
    <name type="scientific">Plantactinospora siamensis</name>
    <dbReference type="NCBI Taxonomy" id="555372"/>
    <lineage>
        <taxon>Bacteria</taxon>
        <taxon>Bacillati</taxon>
        <taxon>Actinomycetota</taxon>
        <taxon>Actinomycetes</taxon>
        <taxon>Micromonosporales</taxon>
        <taxon>Micromonosporaceae</taxon>
        <taxon>Plantactinospora</taxon>
    </lineage>
</organism>
<reference evidence="3 4" key="1">
    <citation type="submission" date="2024-09" db="EMBL/GenBank/DDBJ databases">
        <authorList>
            <person name="Sun Q."/>
            <person name="Mori K."/>
        </authorList>
    </citation>
    <scope>NUCLEOTIDE SEQUENCE [LARGE SCALE GENOMIC DNA]</scope>
    <source>
        <strain evidence="3 4">TBRC 2205</strain>
    </source>
</reference>
<evidence type="ECO:0000313" key="4">
    <source>
        <dbReference type="Proteomes" id="UP001589894"/>
    </source>
</evidence>
<dbReference type="InterPro" id="IPR023210">
    <property type="entry name" value="NADP_OxRdtase_dom"/>
</dbReference>
<evidence type="ECO:0000256" key="1">
    <source>
        <dbReference type="SAM" id="SignalP"/>
    </source>
</evidence>
<keyword evidence="4" id="KW-1185">Reference proteome</keyword>
<proteinExistence type="predicted"/>
<evidence type="ECO:0000259" key="2">
    <source>
        <dbReference type="Pfam" id="PF00248"/>
    </source>
</evidence>
<dbReference type="SUPFAM" id="SSF51430">
    <property type="entry name" value="NAD(P)-linked oxidoreductase"/>
    <property type="match status" value="1"/>
</dbReference>
<dbReference type="Pfam" id="PF00248">
    <property type="entry name" value="Aldo_ket_red"/>
    <property type="match status" value="1"/>
</dbReference>
<protein>
    <submittedName>
        <fullName evidence="3">Aldo/keto reductase</fullName>
    </submittedName>
</protein>
<dbReference type="RefSeq" id="WP_377342482.1">
    <property type="nucleotide sequence ID" value="NZ_JBHLUE010000019.1"/>
</dbReference>
<feature type="chain" id="PRO_5045376456" evidence="1">
    <location>
        <begin position="34"/>
        <end position="76"/>
    </location>
</feature>
<gene>
    <name evidence="3" type="ORF">ACFFHU_24105</name>
</gene>
<name>A0ABV6P2E7_9ACTN</name>
<dbReference type="EMBL" id="JBHLUE010000019">
    <property type="protein sequence ID" value="MFC0567209.1"/>
    <property type="molecule type" value="Genomic_DNA"/>
</dbReference>